<dbReference type="Pfam" id="PF01145">
    <property type="entry name" value="Band_7"/>
    <property type="match status" value="1"/>
</dbReference>
<reference evidence="4" key="1">
    <citation type="submission" date="2020-07" db="EMBL/GenBank/DDBJ databases">
        <title>novel species isolated from the respiratory tract of Marmot.</title>
        <authorList>
            <person name="Zhang G."/>
        </authorList>
    </citation>
    <scope>NUCLEOTIDE SEQUENCE [LARGE SCALE GENOMIC DNA]</scope>
    <source>
        <strain evidence="4">686</strain>
    </source>
</reference>
<evidence type="ECO:0000256" key="1">
    <source>
        <dbReference type="ARBA" id="ARBA00008164"/>
    </source>
</evidence>
<accession>A0A7D7R2L9</accession>
<evidence type="ECO:0000259" key="2">
    <source>
        <dbReference type="SMART" id="SM00244"/>
    </source>
</evidence>
<evidence type="ECO:0000313" key="4">
    <source>
        <dbReference type="Proteomes" id="UP000515663"/>
    </source>
</evidence>
<proteinExistence type="inferred from homology"/>
<comment type="similarity">
    <text evidence="1">Belongs to the band 7/mec-2 family.</text>
</comment>
<dbReference type="AlphaFoldDB" id="A0A7D7R2L9"/>
<feature type="domain" description="Band 7" evidence="2">
    <location>
        <begin position="4"/>
        <end position="160"/>
    </location>
</feature>
<dbReference type="Gene3D" id="3.30.479.30">
    <property type="entry name" value="Band 7 domain"/>
    <property type="match status" value="1"/>
</dbReference>
<dbReference type="SUPFAM" id="SSF117892">
    <property type="entry name" value="Band 7/SPFH domain"/>
    <property type="match status" value="1"/>
</dbReference>
<dbReference type="SMART" id="SM00244">
    <property type="entry name" value="PHB"/>
    <property type="match status" value="1"/>
</dbReference>
<gene>
    <name evidence="3" type="ORF">H1R19_21440</name>
</gene>
<dbReference type="PRINTS" id="PR00721">
    <property type="entry name" value="STOMATIN"/>
</dbReference>
<dbReference type="GO" id="GO:0005886">
    <property type="term" value="C:plasma membrane"/>
    <property type="evidence" value="ECO:0007669"/>
    <property type="project" value="InterPro"/>
</dbReference>
<dbReference type="Proteomes" id="UP000515663">
    <property type="component" value="Chromosome"/>
</dbReference>
<dbReference type="CDD" id="cd13438">
    <property type="entry name" value="SPFH_eoslipins_u2"/>
    <property type="match status" value="1"/>
</dbReference>
<dbReference type="RefSeq" id="WP_188328305.1">
    <property type="nucleotide sequence ID" value="NZ_CP059491.1"/>
</dbReference>
<dbReference type="InterPro" id="IPR036013">
    <property type="entry name" value="Band_7/SPFH_dom_sf"/>
</dbReference>
<sequence>MLFHNRITVPPGHTVLAYRGAEVQTLPTGRHRVRKPDATLSVDLRERLIQVAPQEILTADSMAVRISMTLRARVIDAVAFVERASDPIGAVYLAAQIALREVCAGVASDDLVRRGDSVDVEPIRVAAAQVAGTVGMEVLEVVVRDVIVPAEVRSAALEVITAKTRGLAKLEAARAETAALRALANAGRLLDAHPALAQLRLVEAVPYGARVVLSVGGAEVPSDD</sequence>
<dbReference type="EMBL" id="CP059491">
    <property type="protein sequence ID" value="QMT01352.1"/>
    <property type="molecule type" value="Genomic_DNA"/>
</dbReference>
<name>A0A7D7R2L9_9ACTN</name>
<dbReference type="PANTHER" id="PTHR10264">
    <property type="entry name" value="BAND 7 PROTEIN-RELATED"/>
    <property type="match status" value="1"/>
</dbReference>
<dbReference type="KEGG" id="gji:H1R19_21440"/>
<evidence type="ECO:0000313" key="3">
    <source>
        <dbReference type="EMBL" id="QMT01352.1"/>
    </source>
</evidence>
<dbReference type="InterPro" id="IPR043202">
    <property type="entry name" value="Band-7_stomatin-like"/>
</dbReference>
<dbReference type="InterPro" id="IPR001972">
    <property type="entry name" value="Stomatin_HflK_fam"/>
</dbReference>
<keyword evidence="4" id="KW-1185">Reference proteome</keyword>
<dbReference type="PANTHER" id="PTHR10264:SF83">
    <property type="entry name" value="BLL5629 PROTEIN"/>
    <property type="match status" value="1"/>
</dbReference>
<dbReference type="InterPro" id="IPR001107">
    <property type="entry name" value="Band_7"/>
</dbReference>
<protein>
    <submittedName>
        <fullName evidence="3">Slipin family protein</fullName>
    </submittedName>
</protein>
<organism evidence="3 4">
    <name type="scientific">Gordonia jinghuaiqii</name>
    <dbReference type="NCBI Taxonomy" id="2758710"/>
    <lineage>
        <taxon>Bacteria</taxon>
        <taxon>Bacillati</taxon>
        <taxon>Actinomycetota</taxon>
        <taxon>Actinomycetes</taxon>
        <taxon>Mycobacteriales</taxon>
        <taxon>Gordoniaceae</taxon>
        <taxon>Gordonia</taxon>
    </lineage>
</organism>